<protein>
    <submittedName>
        <fullName evidence="2">Aminodeoxychorismate synthase component I</fullName>
        <ecNumber evidence="2">2.6.1.85</ecNumber>
    </submittedName>
</protein>
<dbReference type="GO" id="GO:0000162">
    <property type="term" value="P:L-tryptophan biosynthetic process"/>
    <property type="evidence" value="ECO:0007669"/>
    <property type="project" value="TreeGrafter"/>
</dbReference>
<dbReference type="PANTHER" id="PTHR11236">
    <property type="entry name" value="AMINOBENZOATE/ANTHRANILATE SYNTHASE"/>
    <property type="match status" value="1"/>
</dbReference>
<reference evidence="2 3" key="1">
    <citation type="submission" date="2020-08" db="EMBL/GenBank/DDBJ databases">
        <title>Bridging the membrane lipid divide: bacteria of the FCB group superphylum have the potential to synthesize archaeal ether lipids.</title>
        <authorList>
            <person name="Villanueva L."/>
            <person name="Von Meijenfeldt F.A.B."/>
            <person name="Westbye A.B."/>
            <person name="Yadav S."/>
            <person name="Hopmans E.C."/>
            <person name="Dutilh B.E."/>
            <person name="Sinninghe Damste J.S."/>
        </authorList>
    </citation>
    <scope>NUCLEOTIDE SEQUENCE [LARGE SCALE GENOMIC DNA]</scope>
    <source>
        <strain evidence="2">NIOZ-UU82</strain>
    </source>
</reference>
<dbReference type="NCBIfam" id="TIGR00553">
    <property type="entry name" value="pabB"/>
    <property type="match status" value="1"/>
</dbReference>
<dbReference type="PRINTS" id="PR00095">
    <property type="entry name" value="ANTSNTHASEI"/>
</dbReference>
<dbReference type="AlphaFoldDB" id="A0A8J6N4A6"/>
<proteinExistence type="predicted"/>
<sequence length="580" mass="65403">MNGVVIHDAAQQYWLHFRNPRRIISAHRVEEVIPALNAIEKTVNKDGLYAAGFIAYEASPAFDPALVVNRNGPFPLIWFGIYSQPGQLRFPAARKYCPDRSLTWRASLTRDAYQDAIAKIKKNIEEGDTYQVNFTYRLTSPFIGDPWEYFIELVKAQNTRYGAFVNTEEWSICSASPELFFHLDGNKLNSRPMKGTASRGLTLQDDIKQAQWLRHSEKNRAENIMIVDMVRNDMGRIARTGSVQVSSLYDIEKYPTVWQMTSTVTAETKAGLSEILKALFPPASITGAPKSRTMQIIAQLETSPRRIYTGSIGFISPDRKAQFNVAIRTVLVDKIKGQAEYGVGGGIVWDSTETIEFEECQTKAKILTERSPDFSLLETILWTPENGYYLLQQHLARLKDSAIYFSFSADIDAIRDKLFSLARAFPHTAHKVRLLVAKNGHITCKPEALRHSTSAHIQRVCLAQSPIDSSDLFLYHKTTNRRVYDQALAACPGYDDVILWNEKGEVTESCIANVVVEMDGELYTPPVQSGLLAGTFRAGLIKQDKVRERVIRVEDFATSSHVYLVNSVRKNQEVIVDYLG</sequence>
<comment type="caution">
    <text evidence="2">The sequence shown here is derived from an EMBL/GenBank/DDBJ whole genome shotgun (WGS) entry which is preliminary data.</text>
</comment>
<keyword evidence="2" id="KW-0032">Aminotransferase</keyword>
<dbReference type="InterPro" id="IPR001544">
    <property type="entry name" value="Aminotrans_IV"/>
</dbReference>
<keyword evidence="2" id="KW-0808">Transferase</keyword>
<dbReference type="Proteomes" id="UP000603545">
    <property type="component" value="Unassembled WGS sequence"/>
</dbReference>
<evidence type="ECO:0000313" key="2">
    <source>
        <dbReference type="EMBL" id="MBC8199989.1"/>
    </source>
</evidence>
<dbReference type="GO" id="GO:0046820">
    <property type="term" value="F:4-amino-4-deoxychorismate synthase activity"/>
    <property type="evidence" value="ECO:0007669"/>
    <property type="project" value="UniProtKB-EC"/>
</dbReference>
<dbReference type="Gene3D" id="3.60.120.10">
    <property type="entry name" value="Anthranilate synthase"/>
    <property type="match status" value="1"/>
</dbReference>
<dbReference type="Pfam" id="PF00425">
    <property type="entry name" value="Chorismate_bind"/>
    <property type="match status" value="1"/>
</dbReference>
<dbReference type="InterPro" id="IPR019999">
    <property type="entry name" value="Anth_synth_I-like"/>
</dbReference>
<accession>A0A8J6N4A6</accession>
<dbReference type="InterPro" id="IPR036038">
    <property type="entry name" value="Aminotransferase-like"/>
</dbReference>
<dbReference type="Gene3D" id="3.30.470.10">
    <property type="match status" value="1"/>
</dbReference>
<dbReference type="Gene3D" id="3.20.10.10">
    <property type="entry name" value="D-amino Acid Aminotransferase, subunit A, domain 2"/>
    <property type="match status" value="1"/>
</dbReference>
<dbReference type="EMBL" id="JACNLL010000072">
    <property type="protein sequence ID" value="MBC8199989.1"/>
    <property type="molecule type" value="Genomic_DNA"/>
</dbReference>
<dbReference type="PANTHER" id="PTHR11236:SF50">
    <property type="entry name" value="AMINODEOXYCHORISMATE SYNTHASE COMPONENT 1"/>
    <property type="match status" value="1"/>
</dbReference>
<dbReference type="InterPro" id="IPR043132">
    <property type="entry name" value="BCAT-like_C"/>
</dbReference>
<dbReference type="EC" id="2.6.1.85" evidence="2"/>
<dbReference type="Pfam" id="PF01063">
    <property type="entry name" value="Aminotran_4"/>
    <property type="match status" value="1"/>
</dbReference>
<organism evidence="2 3">
    <name type="scientific">Candidatus Desulfaltia bathyphila</name>
    <dbReference type="NCBI Taxonomy" id="2841697"/>
    <lineage>
        <taxon>Bacteria</taxon>
        <taxon>Pseudomonadati</taxon>
        <taxon>Thermodesulfobacteriota</taxon>
        <taxon>Desulfobacteria</taxon>
        <taxon>Desulfobacterales</taxon>
        <taxon>Desulfobacterales incertae sedis</taxon>
        <taxon>Candidatus Desulfaltia</taxon>
    </lineage>
</organism>
<dbReference type="InterPro" id="IPR005802">
    <property type="entry name" value="ADC_synth_comp_1"/>
</dbReference>
<dbReference type="InterPro" id="IPR043131">
    <property type="entry name" value="BCAT-like_N"/>
</dbReference>
<evidence type="ECO:0000313" key="3">
    <source>
        <dbReference type="Proteomes" id="UP000603545"/>
    </source>
</evidence>
<dbReference type="InterPro" id="IPR005801">
    <property type="entry name" value="ADC_synthase"/>
</dbReference>
<dbReference type="SUPFAM" id="SSF56752">
    <property type="entry name" value="D-aminoacid aminotransferase-like PLP-dependent enzymes"/>
    <property type="match status" value="1"/>
</dbReference>
<evidence type="ECO:0000259" key="1">
    <source>
        <dbReference type="Pfam" id="PF00425"/>
    </source>
</evidence>
<dbReference type="SUPFAM" id="SSF56322">
    <property type="entry name" value="ADC synthase"/>
    <property type="match status" value="1"/>
</dbReference>
<dbReference type="GO" id="GO:0009396">
    <property type="term" value="P:folic acid-containing compound biosynthetic process"/>
    <property type="evidence" value="ECO:0007669"/>
    <property type="project" value="InterPro"/>
</dbReference>
<feature type="domain" description="Chorismate-utilising enzyme C-terminal" evidence="1">
    <location>
        <begin position="110"/>
        <end position="363"/>
    </location>
</feature>
<gene>
    <name evidence="2" type="primary">pabB</name>
    <name evidence="2" type="ORF">H8E80_08100</name>
</gene>
<dbReference type="InterPro" id="IPR015890">
    <property type="entry name" value="Chorismate_C"/>
</dbReference>
<name>A0A8J6N4A6_9BACT</name>